<dbReference type="GeneID" id="78528463"/>
<evidence type="ECO:0000256" key="1">
    <source>
        <dbReference type="SAM" id="MobiDB-lite"/>
    </source>
</evidence>
<keyword evidence="4" id="KW-1185">Reference proteome</keyword>
<feature type="region of interest" description="Disordered" evidence="1">
    <location>
        <begin position="195"/>
        <end position="227"/>
    </location>
</feature>
<evidence type="ECO:0000313" key="4">
    <source>
        <dbReference type="Proteomes" id="UP000032025"/>
    </source>
</evidence>
<evidence type="ECO:0000256" key="2">
    <source>
        <dbReference type="SAM" id="SignalP"/>
    </source>
</evidence>
<evidence type="ECO:0000313" key="3">
    <source>
        <dbReference type="EMBL" id="GAN15191.1"/>
    </source>
</evidence>
<dbReference type="AlphaFoldDB" id="A0A0C9MX71"/>
<reference evidence="3 4" key="1">
    <citation type="submission" date="2014-08" db="EMBL/GenBank/DDBJ databases">
        <title>Whole genome shotgun sequence of Sphingomonas paucimobilis NBRC 13935.</title>
        <authorList>
            <person name="Hosoyama A."/>
            <person name="Hashimoto M."/>
            <person name="Hosoyama Y."/>
            <person name="Noguchi M."/>
            <person name="Uohara A."/>
            <person name="Ohji S."/>
            <person name="Katano-Makiyama Y."/>
            <person name="Ichikawa N."/>
            <person name="Kimura A."/>
            <person name="Yamazoe A."/>
            <person name="Fujita N."/>
        </authorList>
    </citation>
    <scope>NUCLEOTIDE SEQUENCE [LARGE SCALE GENOMIC DNA]</scope>
    <source>
        <strain evidence="3 4">NBRC 13935</strain>
    </source>
</reference>
<feature type="signal peptide" evidence="2">
    <location>
        <begin position="1"/>
        <end position="23"/>
    </location>
</feature>
<dbReference type="EMBL" id="BBJS01000051">
    <property type="protein sequence ID" value="GAN15191.1"/>
    <property type="molecule type" value="Genomic_DNA"/>
</dbReference>
<keyword evidence="2" id="KW-0732">Signal</keyword>
<dbReference type="PROSITE" id="PS51257">
    <property type="entry name" value="PROKAR_LIPOPROTEIN"/>
    <property type="match status" value="1"/>
</dbReference>
<proteinExistence type="predicted"/>
<comment type="caution">
    <text evidence="3">The sequence shown here is derived from an EMBL/GenBank/DDBJ whole genome shotgun (WGS) entry which is preliminary data.</text>
</comment>
<dbReference type="RefSeq" id="WP_007404510.1">
    <property type="nucleotide sequence ID" value="NZ_BBJS01000051.1"/>
</dbReference>
<protein>
    <submittedName>
        <fullName evidence="3">DNA, contig: SP651</fullName>
    </submittedName>
</protein>
<dbReference type="Proteomes" id="UP000032025">
    <property type="component" value="Unassembled WGS sequence"/>
</dbReference>
<feature type="compositionally biased region" description="Low complexity" evidence="1">
    <location>
        <begin position="208"/>
        <end position="227"/>
    </location>
</feature>
<accession>A0A0C9MX71</accession>
<feature type="chain" id="PRO_5002209744" evidence="2">
    <location>
        <begin position="24"/>
        <end position="227"/>
    </location>
</feature>
<feature type="compositionally biased region" description="Pro residues" evidence="1">
    <location>
        <begin position="198"/>
        <end position="207"/>
    </location>
</feature>
<sequence>MTKPMRIAFSFLLWIGCAWPAQAAVTITFWSHELGNSFPHAFFSLRGTVDATGQPVDANYGFTAKSVSPAILMGTVPGRLDISKPFYISTSDAQFSYVMTDAQYADILALVAAWDDKIGDGHYNLNRRNCVHFVQEAARRLGLAGLDHPELMKKPRSFLKAVASANADRVTVLGMSGKAYLASLPPLPALGSSIGQLPPAPALPTAPAPTAALPRSATSSTTSKSDS</sequence>
<name>A0A0C9MX71_SPHPI</name>
<organism evidence="3 4">
    <name type="scientific">Sphingomonas paucimobilis NBRC 13935</name>
    <dbReference type="NCBI Taxonomy" id="1219050"/>
    <lineage>
        <taxon>Bacteria</taxon>
        <taxon>Pseudomonadati</taxon>
        <taxon>Pseudomonadota</taxon>
        <taxon>Alphaproteobacteria</taxon>
        <taxon>Sphingomonadales</taxon>
        <taxon>Sphingomonadaceae</taxon>
        <taxon>Sphingomonas</taxon>
    </lineage>
</organism>
<gene>
    <name evidence="3" type="ORF">SP6_51_00650</name>
</gene>